<comment type="caution">
    <text evidence="1">The sequence shown here is derived from an EMBL/GenBank/DDBJ whole genome shotgun (WGS) entry which is preliminary data.</text>
</comment>
<protein>
    <submittedName>
        <fullName evidence="1">Uncharacterized protein</fullName>
    </submittedName>
</protein>
<gene>
    <name evidence="1" type="ORF">GCM10011613_02560</name>
</gene>
<dbReference type="EMBL" id="BMYZ01000001">
    <property type="protein sequence ID" value="GGY62550.1"/>
    <property type="molecule type" value="Genomic_DNA"/>
</dbReference>
<proteinExistence type="predicted"/>
<sequence length="186" mass="21282">MTQANNNNDLVWDLDAFNQRQRAIDFVMGFENKLCVFSNSVEQLYTNYNIFFPREEARKLVILPNPYAHHDTFNGIPESAVTATGMEILPGVFKGKQTLFLRIPFKQGTIKTVPLQMGLRVVQQQCPPERPFLPVLMKGDLRELDASIPCLHLHRIHVNRLTAHSTLDKKDIEKVISKRLADLSLL</sequence>
<dbReference type="RefSeq" id="WP_189415333.1">
    <property type="nucleotide sequence ID" value="NZ_BMYZ01000001.1"/>
</dbReference>
<keyword evidence="2" id="KW-1185">Reference proteome</keyword>
<name>A0ABQ3APJ1_9GAMM</name>
<accession>A0ABQ3APJ1</accession>
<organism evidence="1 2">
    <name type="scientific">Cellvibrio zantedeschiae</name>
    <dbReference type="NCBI Taxonomy" id="1237077"/>
    <lineage>
        <taxon>Bacteria</taxon>
        <taxon>Pseudomonadati</taxon>
        <taxon>Pseudomonadota</taxon>
        <taxon>Gammaproteobacteria</taxon>
        <taxon>Cellvibrionales</taxon>
        <taxon>Cellvibrionaceae</taxon>
        <taxon>Cellvibrio</taxon>
    </lineage>
</organism>
<evidence type="ECO:0000313" key="1">
    <source>
        <dbReference type="EMBL" id="GGY62550.1"/>
    </source>
</evidence>
<evidence type="ECO:0000313" key="2">
    <source>
        <dbReference type="Proteomes" id="UP000619761"/>
    </source>
</evidence>
<reference evidence="2" key="1">
    <citation type="journal article" date="2019" name="Int. J. Syst. Evol. Microbiol.">
        <title>The Global Catalogue of Microorganisms (GCM) 10K type strain sequencing project: providing services to taxonomists for standard genome sequencing and annotation.</title>
        <authorList>
            <consortium name="The Broad Institute Genomics Platform"/>
            <consortium name="The Broad Institute Genome Sequencing Center for Infectious Disease"/>
            <person name="Wu L."/>
            <person name="Ma J."/>
        </authorList>
    </citation>
    <scope>NUCLEOTIDE SEQUENCE [LARGE SCALE GENOMIC DNA]</scope>
    <source>
        <strain evidence="2">KCTC 32239</strain>
    </source>
</reference>
<dbReference type="Proteomes" id="UP000619761">
    <property type="component" value="Unassembled WGS sequence"/>
</dbReference>